<dbReference type="Pfam" id="PF13273">
    <property type="entry name" value="DUF4064"/>
    <property type="match status" value="1"/>
</dbReference>
<feature type="transmembrane region" description="Helical" evidence="2">
    <location>
        <begin position="119"/>
        <end position="143"/>
    </location>
</feature>
<reference evidence="5" key="1">
    <citation type="submission" date="2020-06" db="EMBL/GenBank/DDBJ databases">
        <title>Isolation of Planomicrobium glaciei.</title>
        <authorList>
            <person name="Malisova L."/>
            <person name="Safrankova R."/>
            <person name="Jakubu V."/>
            <person name="Spanelova P."/>
        </authorList>
    </citation>
    <scope>NUCLEOTIDE SEQUENCE [LARGE SCALE GENOMIC DNA]</scope>
    <source>
        <strain evidence="5">NRL-ATB46093</strain>
    </source>
</reference>
<evidence type="ECO:0000313" key="5">
    <source>
        <dbReference type="Proteomes" id="UP000509222"/>
    </source>
</evidence>
<keyword evidence="2" id="KW-0472">Membrane</keyword>
<feature type="domain" description="DUF4064" evidence="3">
    <location>
        <begin position="15"/>
        <end position="131"/>
    </location>
</feature>
<proteinExistence type="predicted"/>
<accession>A0A7H8QAE3</accession>
<protein>
    <submittedName>
        <fullName evidence="4">DUF4064 domain-containing protein</fullName>
    </submittedName>
</protein>
<feature type="region of interest" description="Disordered" evidence="1">
    <location>
        <begin position="157"/>
        <end position="253"/>
    </location>
</feature>
<dbReference type="InterPro" id="IPR025273">
    <property type="entry name" value="DUF4064"/>
</dbReference>
<evidence type="ECO:0000256" key="1">
    <source>
        <dbReference type="SAM" id="MobiDB-lite"/>
    </source>
</evidence>
<name>A0A7H8QAE3_9BACL</name>
<sequence length="253" mass="29199">MKEVIWMDNQRDVSRGAEKALGIIGIVFNLLTIALLIFSILSFGSVQNSAEFRQYLEDEMMNDPTMSSSPEQVQMIVDGVMASFGVIGWIIVALLAISTLFALLAVARLGRNRNPKLAGIFFIIAGLFAGILSLTSILFYIAAIMCFVRKPRNNGRDIRDDNRGLRDDDRNSATRHENERLRDDNQALHREEQRLREKENELREKEEQLQRERQVRQTEEQLSKEDLVQREDLKRRADERLRKDGDDTPRRPL</sequence>
<dbReference type="Proteomes" id="UP000509222">
    <property type="component" value="Chromosome"/>
</dbReference>
<dbReference type="EMBL" id="CP051177">
    <property type="protein sequence ID" value="QKX50830.1"/>
    <property type="molecule type" value="Genomic_DNA"/>
</dbReference>
<feature type="transmembrane region" description="Helical" evidence="2">
    <location>
        <begin position="86"/>
        <end position="107"/>
    </location>
</feature>
<keyword evidence="5" id="KW-1185">Reference proteome</keyword>
<gene>
    <name evidence="4" type="ORF">HF394_09650</name>
</gene>
<evidence type="ECO:0000256" key="2">
    <source>
        <dbReference type="SAM" id="Phobius"/>
    </source>
</evidence>
<dbReference type="AlphaFoldDB" id="A0A7H8QAE3"/>
<keyword evidence="2" id="KW-0812">Transmembrane</keyword>
<evidence type="ECO:0000259" key="3">
    <source>
        <dbReference type="Pfam" id="PF13273"/>
    </source>
</evidence>
<organism evidence="4 5">
    <name type="scientific">Planococcus glaciei</name>
    <dbReference type="NCBI Taxonomy" id="459472"/>
    <lineage>
        <taxon>Bacteria</taxon>
        <taxon>Bacillati</taxon>
        <taxon>Bacillota</taxon>
        <taxon>Bacilli</taxon>
        <taxon>Bacillales</taxon>
        <taxon>Caryophanaceae</taxon>
        <taxon>Planococcus</taxon>
    </lineage>
</organism>
<evidence type="ECO:0000313" key="4">
    <source>
        <dbReference type="EMBL" id="QKX50830.1"/>
    </source>
</evidence>
<keyword evidence="2" id="KW-1133">Transmembrane helix</keyword>
<feature type="transmembrane region" description="Helical" evidence="2">
    <location>
        <begin position="21"/>
        <end position="43"/>
    </location>
</feature>